<dbReference type="Proteomes" id="UP000053780">
    <property type="component" value="Unassembled WGS sequence"/>
</dbReference>
<evidence type="ECO:0000313" key="3">
    <source>
        <dbReference type="Proteomes" id="UP000053780"/>
    </source>
</evidence>
<feature type="signal peptide" evidence="1">
    <location>
        <begin position="1"/>
        <end position="17"/>
    </location>
</feature>
<proteinExistence type="predicted"/>
<gene>
    <name evidence="2" type="ORF">NAPIS_ORF00427</name>
</gene>
<dbReference type="EMBL" id="KE647052">
    <property type="protein sequence ID" value="EQB61995.1"/>
    <property type="molecule type" value="Genomic_DNA"/>
</dbReference>
<sequence length="141" mass="16570">MLGLNNFIIILFKIINATKITDLNMKNLNNKFAFIELHQSKIILEDETKNYTDIVNFNVNKLLTFKKDNNLNPNIDNKILESNMASTKLLNKRAHDKDEPMNLSAKFRRLENISSIQDININDTSKDKRLFEYYIHDIETH</sequence>
<name>T0MLW4_9MICR</name>
<dbReference type="VEuPathDB" id="MicrosporidiaDB:NAPIS_ORF00427"/>
<organism evidence="2 3">
    <name type="scientific">Vairimorpha apis BRL 01</name>
    <dbReference type="NCBI Taxonomy" id="1037528"/>
    <lineage>
        <taxon>Eukaryota</taxon>
        <taxon>Fungi</taxon>
        <taxon>Fungi incertae sedis</taxon>
        <taxon>Microsporidia</taxon>
        <taxon>Nosematidae</taxon>
        <taxon>Vairimorpha</taxon>
    </lineage>
</organism>
<dbReference type="AlphaFoldDB" id="T0MLW4"/>
<evidence type="ECO:0000256" key="1">
    <source>
        <dbReference type="SAM" id="SignalP"/>
    </source>
</evidence>
<evidence type="ECO:0000313" key="2">
    <source>
        <dbReference type="EMBL" id="EQB61995.1"/>
    </source>
</evidence>
<protein>
    <submittedName>
        <fullName evidence="2">Uncharacterized protein</fullName>
    </submittedName>
</protein>
<dbReference type="HOGENOM" id="CLU_1825814_0_0_1"/>
<feature type="chain" id="PRO_5004581026" evidence="1">
    <location>
        <begin position="18"/>
        <end position="141"/>
    </location>
</feature>
<accession>T0MLW4</accession>
<keyword evidence="1" id="KW-0732">Signal</keyword>
<keyword evidence="3" id="KW-1185">Reference proteome</keyword>
<reference evidence="2 3" key="1">
    <citation type="journal article" date="2013" name="BMC Genomics">
        <title>Genome sequencing and comparative genomics of honey bee microsporidia, Nosema apis reveal novel insights into host-parasite interactions.</title>
        <authorList>
            <person name="Chen Yp."/>
            <person name="Pettis J.S."/>
            <person name="Zhao Y."/>
            <person name="Liu X."/>
            <person name="Tallon L.J."/>
            <person name="Sadzewicz L.D."/>
            <person name="Li R."/>
            <person name="Zheng H."/>
            <person name="Huang S."/>
            <person name="Zhang X."/>
            <person name="Hamilton M.C."/>
            <person name="Pernal S.F."/>
            <person name="Melathopoulos A.P."/>
            <person name="Yan X."/>
            <person name="Evans J.D."/>
        </authorList>
    </citation>
    <scope>NUCLEOTIDE SEQUENCE [LARGE SCALE GENOMIC DNA]</scope>
    <source>
        <strain evidence="2 3">BRL 01</strain>
    </source>
</reference>